<proteinExistence type="inferred from homology"/>
<evidence type="ECO:0000256" key="11">
    <source>
        <dbReference type="ARBA" id="ARBA00047899"/>
    </source>
</evidence>
<comment type="catalytic activity">
    <reaction evidence="11">
        <text>L-threonyl-[protein] + ATP = O-phospho-L-threonyl-[protein] + ADP + H(+)</text>
        <dbReference type="Rhea" id="RHEA:46608"/>
        <dbReference type="Rhea" id="RHEA-COMP:11060"/>
        <dbReference type="Rhea" id="RHEA-COMP:11605"/>
        <dbReference type="ChEBI" id="CHEBI:15378"/>
        <dbReference type="ChEBI" id="CHEBI:30013"/>
        <dbReference type="ChEBI" id="CHEBI:30616"/>
        <dbReference type="ChEBI" id="CHEBI:61977"/>
        <dbReference type="ChEBI" id="CHEBI:456216"/>
        <dbReference type="EC" id="2.7.11.1"/>
    </reaction>
</comment>
<dbReference type="GO" id="GO:0110031">
    <property type="term" value="P:negative regulation of G2/MI transition of meiotic cell cycle"/>
    <property type="evidence" value="ECO:0007669"/>
    <property type="project" value="TreeGrafter"/>
</dbReference>
<feature type="region of interest" description="Disordered" evidence="14">
    <location>
        <begin position="423"/>
        <end position="549"/>
    </location>
</feature>
<gene>
    <name evidence="16" type="ORF">QYM36_003521</name>
    <name evidence="17" type="ORF">QYM36_003887</name>
</gene>
<feature type="compositionally biased region" description="Polar residues" evidence="14">
    <location>
        <begin position="457"/>
        <end position="466"/>
    </location>
</feature>
<reference evidence="17" key="1">
    <citation type="submission" date="2023-07" db="EMBL/GenBank/DDBJ databases">
        <title>Chromosome-level genome assembly of Artemia franciscana.</title>
        <authorList>
            <person name="Jo E."/>
        </authorList>
    </citation>
    <scope>NUCLEOTIDE SEQUENCE</scope>
    <source>
        <tissue evidence="17">Whole body</tissue>
    </source>
</reference>
<dbReference type="GO" id="GO:0005737">
    <property type="term" value="C:cytoplasm"/>
    <property type="evidence" value="ECO:0007669"/>
    <property type="project" value="TreeGrafter"/>
</dbReference>
<feature type="compositionally biased region" description="Low complexity" evidence="14">
    <location>
        <begin position="426"/>
        <end position="439"/>
    </location>
</feature>
<comment type="catalytic activity">
    <reaction evidence="12">
        <text>L-seryl-[protein] + ATP = O-phospho-L-seryl-[protein] + ADP + H(+)</text>
        <dbReference type="Rhea" id="RHEA:17989"/>
        <dbReference type="Rhea" id="RHEA-COMP:9863"/>
        <dbReference type="Rhea" id="RHEA-COMP:11604"/>
        <dbReference type="ChEBI" id="CHEBI:15378"/>
        <dbReference type="ChEBI" id="CHEBI:29999"/>
        <dbReference type="ChEBI" id="CHEBI:30616"/>
        <dbReference type="ChEBI" id="CHEBI:83421"/>
        <dbReference type="ChEBI" id="CHEBI:456216"/>
        <dbReference type="EC" id="2.7.11.1"/>
    </reaction>
</comment>
<evidence type="ECO:0000256" key="13">
    <source>
        <dbReference type="PROSITE-ProRule" id="PRU10141"/>
    </source>
</evidence>
<dbReference type="Gene3D" id="3.30.200.20">
    <property type="entry name" value="Phosphorylase Kinase, domain 1"/>
    <property type="match status" value="1"/>
</dbReference>
<name>A0AA88I0Q9_ARTSF</name>
<dbReference type="InterPro" id="IPR000719">
    <property type="entry name" value="Prot_kinase_dom"/>
</dbReference>
<feature type="compositionally biased region" description="Polar residues" evidence="14">
    <location>
        <begin position="479"/>
        <end position="489"/>
    </location>
</feature>
<keyword evidence="18" id="KW-1185">Reference proteome</keyword>
<feature type="domain" description="Protein kinase" evidence="15">
    <location>
        <begin position="86"/>
        <end position="343"/>
    </location>
</feature>
<evidence type="ECO:0000256" key="5">
    <source>
        <dbReference type="ARBA" id="ARBA00022741"/>
    </source>
</evidence>
<accession>A0AA88I0Q9</accession>
<dbReference type="EMBL" id="JAVRJZ010000006">
    <property type="protein sequence ID" value="KAK2721719.1"/>
    <property type="molecule type" value="Genomic_DNA"/>
</dbReference>
<evidence type="ECO:0000313" key="17">
    <source>
        <dbReference type="EMBL" id="KAK2721720.1"/>
    </source>
</evidence>
<dbReference type="GO" id="GO:0005524">
    <property type="term" value="F:ATP binding"/>
    <property type="evidence" value="ECO:0007669"/>
    <property type="project" value="UniProtKB-UniRule"/>
</dbReference>
<sequence>MDGFKTPGSMPRPVFYESQGQLSTKKARQGLKRVRPPKAPEKVLSAKLTSSSKKAAAISFRSQGDSLLASPFYNECTNDNYLNQCFVIESKIGSGDFGDVYRAISKEDGKQYAIKRTISRFRGLADRDRKLEEVRKNEVIEPHPNLVRFHRAWEENDRLYMQLEYCETNLEDYAYKNSDIPERVIWYFMVDLLQAVKHLHDHDFIHLDIKPENIFLSSNGECKLGDFGLAFDLKTQDLQTAVEGDGRYLAPELLTGRFTKPSECFTKAVDIFSLGMTMLELACDLDLSNIAMHDTIEQIRKGRIPKTCRRYISDNLFRFLSSMLNPDPNQRPTADDLLNSHYMKFKLCQRKSTLIVNKAARSVIDCLRGIFLWLWSLFVTLHVIWFKAETPTRQIITRTPDGHPKQPINFQLEDTYSDDEFQSFCRGSRGSPTSSTSFSLPPPVLPVKDSPDICRVENSSQNSSVAPQLGKTPFIIGSDSPSRHLSSTPIKLRTPRRTPMRLRSSNSSTPSCDGRPSFRRPQSSLREDEESGTSSSLLPTLNSSVLSNASTIEPRNLLTSFDAFSDSD</sequence>
<evidence type="ECO:0000313" key="16">
    <source>
        <dbReference type="EMBL" id="KAK2721267.1"/>
    </source>
</evidence>
<protein>
    <recommendedName>
        <fullName evidence="1">non-specific serine/threonine protein kinase</fullName>
        <ecNumber evidence="1">2.7.11.1</ecNumber>
    </recommendedName>
</protein>
<evidence type="ECO:0000256" key="2">
    <source>
        <dbReference type="ARBA" id="ARBA00022527"/>
    </source>
</evidence>
<keyword evidence="5 13" id="KW-0547">Nucleotide-binding</keyword>
<comment type="similarity">
    <text evidence="10">Belongs to the protein kinase superfamily. Ser/Thr protein kinase family. GCN2 subfamily.</text>
</comment>
<dbReference type="EMBL" id="JAVRJZ010000006">
    <property type="protein sequence ID" value="KAK2721720.1"/>
    <property type="molecule type" value="Genomic_DNA"/>
</dbReference>
<dbReference type="AlphaFoldDB" id="A0AA88I0Q9"/>
<evidence type="ECO:0000313" key="18">
    <source>
        <dbReference type="Proteomes" id="UP001187531"/>
    </source>
</evidence>
<dbReference type="EC" id="2.7.11.1" evidence="1"/>
<dbReference type="PROSITE" id="PS50011">
    <property type="entry name" value="PROTEIN_KINASE_DOM"/>
    <property type="match status" value="1"/>
</dbReference>
<evidence type="ECO:0000256" key="7">
    <source>
        <dbReference type="ARBA" id="ARBA00022840"/>
    </source>
</evidence>
<organism evidence="17 18">
    <name type="scientific">Artemia franciscana</name>
    <name type="common">Brine shrimp</name>
    <name type="synonym">Artemia sanfranciscana</name>
    <dbReference type="NCBI Taxonomy" id="6661"/>
    <lineage>
        <taxon>Eukaryota</taxon>
        <taxon>Metazoa</taxon>
        <taxon>Ecdysozoa</taxon>
        <taxon>Arthropoda</taxon>
        <taxon>Crustacea</taxon>
        <taxon>Branchiopoda</taxon>
        <taxon>Anostraca</taxon>
        <taxon>Artemiidae</taxon>
        <taxon>Artemia</taxon>
    </lineage>
</organism>
<dbReference type="InterPro" id="IPR008271">
    <property type="entry name" value="Ser/Thr_kinase_AS"/>
</dbReference>
<evidence type="ECO:0000256" key="4">
    <source>
        <dbReference type="ARBA" id="ARBA00022723"/>
    </source>
</evidence>
<keyword evidence="4" id="KW-0479">Metal-binding</keyword>
<keyword evidence="2" id="KW-0723">Serine/threonine-protein kinase</keyword>
<evidence type="ECO:0000256" key="6">
    <source>
        <dbReference type="ARBA" id="ARBA00022777"/>
    </source>
</evidence>
<dbReference type="PROSITE" id="PS00108">
    <property type="entry name" value="PROTEIN_KINASE_ST"/>
    <property type="match status" value="1"/>
</dbReference>
<dbReference type="GO" id="GO:0004674">
    <property type="term" value="F:protein serine/threonine kinase activity"/>
    <property type="evidence" value="ECO:0007669"/>
    <property type="project" value="UniProtKB-KW"/>
</dbReference>
<evidence type="ECO:0000256" key="1">
    <source>
        <dbReference type="ARBA" id="ARBA00012513"/>
    </source>
</evidence>
<keyword evidence="8" id="KW-0460">Magnesium</keyword>
<dbReference type="Gene3D" id="1.10.510.10">
    <property type="entry name" value="Transferase(Phosphotransferase) domain 1"/>
    <property type="match status" value="1"/>
</dbReference>
<dbReference type="SMART" id="SM00220">
    <property type="entry name" value="S_TKc"/>
    <property type="match status" value="1"/>
</dbReference>
<keyword evidence="3" id="KW-0808">Transferase</keyword>
<evidence type="ECO:0000256" key="12">
    <source>
        <dbReference type="ARBA" id="ARBA00048679"/>
    </source>
</evidence>
<feature type="region of interest" description="Disordered" evidence="14">
    <location>
        <begin position="1"/>
        <end position="46"/>
    </location>
</feature>
<dbReference type="Pfam" id="PF00069">
    <property type="entry name" value="Pkinase"/>
    <property type="match status" value="1"/>
</dbReference>
<evidence type="ECO:0000256" key="9">
    <source>
        <dbReference type="ARBA" id="ARBA00023306"/>
    </source>
</evidence>
<dbReference type="EMBL" id="JAVRJZ010000006">
    <property type="protein sequence ID" value="KAK2721267.1"/>
    <property type="molecule type" value="Genomic_DNA"/>
</dbReference>
<comment type="caution">
    <text evidence="17">The sequence shown here is derived from an EMBL/GenBank/DDBJ whole genome shotgun (WGS) entry which is preliminary data.</text>
</comment>
<evidence type="ECO:0000256" key="3">
    <source>
        <dbReference type="ARBA" id="ARBA00022679"/>
    </source>
</evidence>
<evidence type="ECO:0000256" key="14">
    <source>
        <dbReference type="SAM" id="MobiDB-lite"/>
    </source>
</evidence>
<evidence type="ECO:0000256" key="8">
    <source>
        <dbReference type="ARBA" id="ARBA00022842"/>
    </source>
</evidence>
<evidence type="ECO:0000256" key="10">
    <source>
        <dbReference type="ARBA" id="ARBA00037982"/>
    </source>
</evidence>
<dbReference type="InterPro" id="IPR011009">
    <property type="entry name" value="Kinase-like_dom_sf"/>
</dbReference>
<feature type="compositionally biased region" description="Basic residues" evidence="14">
    <location>
        <begin position="25"/>
        <end position="36"/>
    </location>
</feature>
<dbReference type="PANTHER" id="PTHR11042:SF183">
    <property type="entry name" value="MEMBRANE-ASSOCIATED TYROSINE- AND THREONINE-SPECIFIC CDC2-INHIBITORY KINASE"/>
    <property type="match status" value="1"/>
</dbReference>
<feature type="binding site" evidence="13">
    <location>
        <position position="115"/>
    </location>
    <ligand>
        <name>ATP</name>
        <dbReference type="ChEBI" id="CHEBI:30616"/>
    </ligand>
</feature>
<feature type="compositionally biased region" description="Low complexity" evidence="14">
    <location>
        <begin position="532"/>
        <end position="548"/>
    </location>
</feature>
<dbReference type="InterPro" id="IPR050339">
    <property type="entry name" value="CC_SR_Kinase"/>
</dbReference>
<dbReference type="GO" id="GO:0046872">
    <property type="term" value="F:metal ion binding"/>
    <property type="evidence" value="ECO:0007669"/>
    <property type="project" value="UniProtKB-KW"/>
</dbReference>
<dbReference type="Proteomes" id="UP001187531">
    <property type="component" value="Unassembled WGS sequence"/>
</dbReference>
<keyword evidence="6" id="KW-0418">Kinase</keyword>
<evidence type="ECO:0000259" key="15">
    <source>
        <dbReference type="PROSITE" id="PS50011"/>
    </source>
</evidence>
<dbReference type="GO" id="GO:0005634">
    <property type="term" value="C:nucleus"/>
    <property type="evidence" value="ECO:0007669"/>
    <property type="project" value="TreeGrafter"/>
</dbReference>
<keyword evidence="7 13" id="KW-0067">ATP-binding</keyword>
<dbReference type="SUPFAM" id="SSF56112">
    <property type="entry name" value="Protein kinase-like (PK-like)"/>
    <property type="match status" value="1"/>
</dbReference>
<dbReference type="GO" id="GO:0051321">
    <property type="term" value="P:meiotic cell cycle"/>
    <property type="evidence" value="ECO:0007669"/>
    <property type="project" value="TreeGrafter"/>
</dbReference>
<dbReference type="PANTHER" id="PTHR11042">
    <property type="entry name" value="EUKARYOTIC TRANSLATION INITIATION FACTOR 2-ALPHA KINASE EIF2-ALPHA KINASE -RELATED"/>
    <property type="match status" value="1"/>
</dbReference>
<dbReference type="PROSITE" id="PS00107">
    <property type="entry name" value="PROTEIN_KINASE_ATP"/>
    <property type="match status" value="1"/>
</dbReference>
<keyword evidence="9" id="KW-0131">Cell cycle</keyword>
<dbReference type="InterPro" id="IPR017441">
    <property type="entry name" value="Protein_kinase_ATP_BS"/>
</dbReference>